<evidence type="ECO:0000313" key="4">
    <source>
        <dbReference type="EMBL" id="MFC6035157.1"/>
    </source>
</evidence>
<dbReference type="PANTHER" id="PTHR40841">
    <property type="entry name" value="SIDEROPHORE TRIACETYLFUSARININE C ESTERASE"/>
    <property type="match status" value="1"/>
</dbReference>
<dbReference type="PROSITE" id="PS51257">
    <property type="entry name" value="PROKAR_LIPOPROTEIN"/>
    <property type="match status" value="1"/>
</dbReference>
<reference evidence="4 5" key="1">
    <citation type="submission" date="2024-09" db="EMBL/GenBank/DDBJ databases">
        <authorList>
            <person name="Zhang Z.-H."/>
        </authorList>
    </citation>
    <scope>NUCLEOTIDE SEQUENCE [LARGE SCALE GENOMIC DNA]</scope>
    <source>
        <strain evidence="4 5">HHTR114</strain>
    </source>
</reference>
<feature type="chain" id="PRO_5045181637" evidence="3">
    <location>
        <begin position="24"/>
        <end position="311"/>
    </location>
</feature>
<dbReference type="InterPro" id="IPR052558">
    <property type="entry name" value="Siderophore_Hydrolase_D"/>
</dbReference>
<evidence type="ECO:0000313" key="5">
    <source>
        <dbReference type="Proteomes" id="UP001596116"/>
    </source>
</evidence>
<dbReference type="EMBL" id="JBHPON010000001">
    <property type="protein sequence ID" value="MFC6035157.1"/>
    <property type="molecule type" value="Genomic_DNA"/>
</dbReference>
<dbReference type="Pfam" id="PF00756">
    <property type="entry name" value="Esterase"/>
    <property type="match status" value="1"/>
</dbReference>
<organism evidence="4 5">
    <name type="scientific">Hyphococcus aureus</name>
    <dbReference type="NCBI Taxonomy" id="2666033"/>
    <lineage>
        <taxon>Bacteria</taxon>
        <taxon>Pseudomonadati</taxon>
        <taxon>Pseudomonadota</taxon>
        <taxon>Alphaproteobacteria</taxon>
        <taxon>Parvularculales</taxon>
        <taxon>Parvularculaceae</taxon>
        <taxon>Hyphococcus</taxon>
    </lineage>
</organism>
<gene>
    <name evidence="4" type="ORF">ACFMB1_06345</name>
</gene>
<dbReference type="PANTHER" id="PTHR40841:SF2">
    <property type="entry name" value="SIDEROPHORE-DEGRADING ESTERASE (EUROFUNG)"/>
    <property type="match status" value="1"/>
</dbReference>
<sequence>MFRNFGSFLLCCALAACSPAATDAPGALSVSKAALHEAEAPSRSARGYVIPNSAVIPLTSRTNGVDYELYVKLPDGYDESEKSYPLLVTLDADYQFAVVSNHVQHLAQRGQAPEMIIVSIGYAYDPADKNAYRLNRTRDYTPAYAMEGGYGPEYQKVSGGGPKFAEVIAKEILPLIGERYRIDQSERVFVGHSYGGLFGAYLLLSHADIFNRYILVSPSLWFNDKMMLAAAQSAEPFDRKTYVYMGVGSWEEQPERSYAMVSDLNAFAASLAAHDDPNLILETRVFDDETHASIYPAVLSTGVRHLFRVME</sequence>
<dbReference type="GO" id="GO:0016787">
    <property type="term" value="F:hydrolase activity"/>
    <property type="evidence" value="ECO:0007669"/>
    <property type="project" value="UniProtKB-KW"/>
</dbReference>
<keyword evidence="2 4" id="KW-0378">Hydrolase</keyword>
<dbReference type="Proteomes" id="UP001596116">
    <property type="component" value="Unassembled WGS sequence"/>
</dbReference>
<dbReference type="InterPro" id="IPR000801">
    <property type="entry name" value="Esterase-like"/>
</dbReference>
<name>A0ABW1KX42_9PROT</name>
<accession>A0ABW1KX42</accession>
<keyword evidence="3" id="KW-0732">Signal</keyword>
<dbReference type="SUPFAM" id="SSF53474">
    <property type="entry name" value="alpha/beta-Hydrolases"/>
    <property type="match status" value="1"/>
</dbReference>
<proteinExistence type="inferred from homology"/>
<protein>
    <submittedName>
        <fullName evidence="4">Alpha/beta hydrolase</fullName>
    </submittedName>
</protein>
<feature type="signal peptide" evidence="3">
    <location>
        <begin position="1"/>
        <end position="23"/>
    </location>
</feature>
<evidence type="ECO:0000256" key="3">
    <source>
        <dbReference type="SAM" id="SignalP"/>
    </source>
</evidence>
<comment type="caution">
    <text evidence="4">The sequence shown here is derived from an EMBL/GenBank/DDBJ whole genome shotgun (WGS) entry which is preliminary data.</text>
</comment>
<keyword evidence="5" id="KW-1185">Reference proteome</keyword>
<dbReference type="RefSeq" id="WP_379879514.1">
    <property type="nucleotide sequence ID" value="NZ_JBHPON010000001.1"/>
</dbReference>
<evidence type="ECO:0000256" key="2">
    <source>
        <dbReference type="ARBA" id="ARBA00022801"/>
    </source>
</evidence>
<dbReference type="InterPro" id="IPR029058">
    <property type="entry name" value="AB_hydrolase_fold"/>
</dbReference>
<evidence type="ECO:0000256" key="1">
    <source>
        <dbReference type="ARBA" id="ARBA00005622"/>
    </source>
</evidence>
<comment type="similarity">
    <text evidence="1">Belongs to the esterase D family.</text>
</comment>
<dbReference type="Gene3D" id="3.40.50.1820">
    <property type="entry name" value="alpha/beta hydrolase"/>
    <property type="match status" value="1"/>
</dbReference>